<dbReference type="Pfam" id="PF00072">
    <property type="entry name" value="Response_reg"/>
    <property type="match status" value="1"/>
</dbReference>
<dbReference type="KEGG" id="salm:D0Y50_14165"/>
<gene>
    <name evidence="5" type="ORF">D0Y50_14165</name>
</gene>
<dbReference type="Gene3D" id="3.40.50.2300">
    <property type="match status" value="1"/>
</dbReference>
<dbReference type="InterPro" id="IPR043128">
    <property type="entry name" value="Rev_trsase/Diguanyl_cyclase"/>
</dbReference>
<evidence type="ECO:0000313" key="6">
    <source>
        <dbReference type="Proteomes" id="UP000262073"/>
    </source>
</evidence>
<dbReference type="CDD" id="cd01948">
    <property type="entry name" value="EAL"/>
    <property type="match status" value="1"/>
</dbReference>
<keyword evidence="1" id="KW-0597">Phosphoprotein</keyword>
<dbReference type="Pfam" id="PF00563">
    <property type="entry name" value="EAL"/>
    <property type="match status" value="1"/>
</dbReference>
<dbReference type="InterPro" id="IPR001789">
    <property type="entry name" value="Sig_transdc_resp-reg_receiver"/>
</dbReference>
<dbReference type="SMART" id="SM00052">
    <property type="entry name" value="EAL"/>
    <property type="match status" value="1"/>
</dbReference>
<dbReference type="PROSITE" id="PS50883">
    <property type="entry name" value="EAL"/>
    <property type="match status" value="1"/>
</dbReference>
<evidence type="ECO:0000259" key="4">
    <source>
        <dbReference type="PROSITE" id="PS50887"/>
    </source>
</evidence>
<dbReference type="InterPro" id="IPR052155">
    <property type="entry name" value="Biofilm_reg_signaling"/>
</dbReference>
<dbReference type="Gene3D" id="3.30.70.270">
    <property type="match status" value="1"/>
</dbReference>
<accession>A0A346NPD8</accession>
<dbReference type="PROSITE" id="PS50110">
    <property type="entry name" value="RESPONSE_REGULATORY"/>
    <property type="match status" value="1"/>
</dbReference>
<dbReference type="NCBIfam" id="TIGR00254">
    <property type="entry name" value="GGDEF"/>
    <property type="match status" value="1"/>
</dbReference>
<evidence type="ECO:0000256" key="1">
    <source>
        <dbReference type="PROSITE-ProRule" id="PRU00169"/>
    </source>
</evidence>
<dbReference type="OrthoDB" id="9812358at2"/>
<name>A0A346NPD8_9ALTE</name>
<reference evidence="5 6" key="1">
    <citation type="submission" date="2018-08" db="EMBL/GenBank/DDBJ databases">
        <title>Salinimonas sediminis sp. nov., a piezophilic bacterium isolated from a deep-sea sediment sample from the New Britain Trench.</title>
        <authorList>
            <person name="Cao J."/>
        </authorList>
    </citation>
    <scope>NUCLEOTIDE SEQUENCE [LARGE SCALE GENOMIC DNA]</scope>
    <source>
        <strain evidence="5 6">N102</strain>
    </source>
</reference>
<evidence type="ECO:0000313" key="5">
    <source>
        <dbReference type="EMBL" id="AXR07395.1"/>
    </source>
</evidence>
<dbReference type="PROSITE" id="PS50887">
    <property type="entry name" value="GGDEF"/>
    <property type="match status" value="1"/>
</dbReference>
<dbReference type="PANTHER" id="PTHR44757:SF2">
    <property type="entry name" value="BIOFILM ARCHITECTURE MAINTENANCE PROTEIN MBAA"/>
    <property type="match status" value="1"/>
</dbReference>
<dbReference type="CDD" id="cd01949">
    <property type="entry name" value="GGDEF"/>
    <property type="match status" value="1"/>
</dbReference>
<dbReference type="CDD" id="cd00156">
    <property type="entry name" value="REC"/>
    <property type="match status" value="1"/>
</dbReference>
<dbReference type="InterPro" id="IPR001633">
    <property type="entry name" value="EAL_dom"/>
</dbReference>
<feature type="modified residue" description="4-aspartylphosphate" evidence="1">
    <location>
        <position position="57"/>
    </location>
</feature>
<dbReference type="SMART" id="SM00267">
    <property type="entry name" value="GGDEF"/>
    <property type="match status" value="1"/>
</dbReference>
<feature type="domain" description="EAL" evidence="3">
    <location>
        <begin position="318"/>
        <end position="570"/>
    </location>
</feature>
<keyword evidence="6" id="KW-1185">Reference proteome</keyword>
<protein>
    <submittedName>
        <fullName evidence="5">GGDEF domain-containing response regulator</fullName>
    </submittedName>
</protein>
<feature type="domain" description="Response regulatory" evidence="2">
    <location>
        <begin position="6"/>
        <end position="124"/>
    </location>
</feature>
<dbReference type="SUPFAM" id="SSF141868">
    <property type="entry name" value="EAL domain-like"/>
    <property type="match status" value="1"/>
</dbReference>
<dbReference type="InterPro" id="IPR035919">
    <property type="entry name" value="EAL_sf"/>
</dbReference>
<dbReference type="InterPro" id="IPR000160">
    <property type="entry name" value="GGDEF_dom"/>
</dbReference>
<dbReference type="SUPFAM" id="SSF52172">
    <property type="entry name" value="CheY-like"/>
    <property type="match status" value="1"/>
</dbReference>
<dbReference type="PANTHER" id="PTHR44757">
    <property type="entry name" value="DIGUANYLATE CYCLASE DGCP"/>
    <property type="match status" value="1"/>
</dbReference>
<dbReference type="Gene3D" id="3.20.20.450">
    <property type="entry name" value="EAL domain"/>
    <property type="match status" value="1"/>
</dbReference>
<evidence type="ECO:0000259" key="3">
    <source>
        <dbReference type="PROSITE" id="PS50883"/>
    </source>
</evidence>
<dbReference type="Pfam" id="PF00990">
    <property type="entry name" value="GGDEF"/>
    <property type="match status" value="1"/>
</dbReference>
<dbReference type="SMART" id="SM00448">
    <property type="entry name" value="REC"/>
    <property type="match status" value="1"/>
</dbReference>
<organism evidence="5 6">
    <name type="scientific">Salinimonas sediminis</name>
    <dbReference type="NCBI Taxonomy" id="2303538"/>
    <lineage>
        <taxon>Bacteria</taxon>
        <taxon>Pseudomonadati</taxon>
        <taxon>Pseudomonadota</taxon>
        <taxon>Gammaproteobacteria</taxon>
        <taxon>Alteromonadales</taxon>
        <taxon>Alteromonadaceae</taxon>
        <taxon>Alteromonas/Salinimonas group</taxon>
        <taxon>Salinimonas</taxon>
    </lineage>
</organism>
<dbReference type="SUPFAM" id="SSF55073">
    <property type="entry name" value="Nucleotide cyclase"/>
    <property type="match status" value="1"/>
</dbReference>
<dbReference type="EMBL" id="CP031769">
    <property type="protein sequence ID" value="AXR07395.1"/>
    <property type="molecule type" value="Genomic_DNA"/>
</dbReference>
<feature type="domain" description="GGDEF" evidence="4">
    <location>
        <begin position="176"/>
        <end position="309"/>
    </location>
</feature>
<dbReference type="GO" id="GO:0000160">
    <property type="term" value="P:phosphorelay signal transduction system"/>
    <property type="evidence" value="ECO:0007669"/>
    <property type="project" value="InterPro"/>
</dbReference>
<dbReference type="Proteomes" id="UP000262073">
    <property type="component" value="Chromosome"/>
</dbReference>
<proteinExistence type="predicted"/>
<dbReference type="AlphaFoldDB" id="A0A346NPD8"/>
<evidence type="ECO:0000259" key="2">
    <source>
        <dbReference type="PROSITE" id="PS50110"/>
    </source>
</evidence>
<sequence>MIMATRVLLVDDDDIDRRAIKRALNCSHSPHQIIEVSNANDAFVQAEHHAFDVILMDYQLPGTTGVEAITILRDNPTLSRAAIIMLSNRASDEVVVNCINAGAHDFLLKEDVTPAQLKRSILQSQKRSELERKLVASYQKVRVLAEQDTLTGLHNRYFFEQALDALLLSAKRTPEAMVAVMLLDLDKFKHINDTFGHPIGDKLLIAVTGRMKRTLRENEMLARLGGDEFGFASGHLYSLQEVHTVARRMLAVFATEFDIDGHKIFCRGSVGIALSPQNGQSVKELMKFADIAMYRAKHEVGSRICIFEDNMQQAFLRKFKIEQKLRDATTMMNFGVVFQPIVSQGIMVGMETLIRWPTGHTTTAPEEFIPVAEEAGLIQQIGHWVFETALHSFDAIKPHLPADFYITVNVSPRQLAFAGFAQFVEQTLAKYQVRPEYVVIEITETALLKQDDRVTTQLNALSAMGVRIALDDFGTGYSSLSYLLHCPVDIVKVDKTIIQRITDADSRHKHVLEGLALMLARQHIAIVAEGVESKSQLALCNTLGILTHQGFFYHRPMPLAALKQILGAEESPL</sequence>
<dbReference type="InterPro" id="IPR011006">
    <property type="entry name" value="CheY-like_superfamily"/>
</dbReference>
<dbReference type="InterPro" id="IPR029787">
    <property type="entry name" value="Nucleotide_cyclase"/>
</dbReference>